<evidence type="ECO:0000313" key="5">
    <source>
        <dbReference type="Proteomes" id="UP001445076"/>
    </source>
</evidence>
<dbReference type="Proteomes" id="UP001445076">
    <property type="component" value="Unassembled WGS sequence"/>
</dbReference>
<dbReference type="PROSITE" id="PS50853">
    <property type="entry name" value="FN3"/>
    <property type="match status" value="1"/>
</dbReference>
<dbReference type="EMBL" id="JARKIK010000069">
    <property type="protein sequence ID" value="KAK8728904.1"/>
    <property type="molecule type" value="Genomic_DNA"/>
</dbReference>
<reference evidence="4 5" key="1">
    <citation type="journal article" date="2024" name="BMC Genomics">
        <title>Genome assembly of redclaw crayfish (Cherax quadricarinatus) provides insights into its immune adaptation and hypoxia tolerance.</title>
        <authorList>
            <person name="Liu Z."/>
            <person name="Zheng J."/>
            <person name="Li H."/>
            <person name="Fang K."/>
            <person name="Wang S."/>
            <person name="He J."/>
            <person name="Zhou D."/>
            <person name="Weng S."/>
            <person name="Chi M."/>
            <person name="Gu Z."/>
            <person name="He J."/>
            <person name="Li F."/>
            <person name="Wang M."/>
        </authorList>
    </citation>
    <scope>NUCLEOTIDE SEQUENCE [LARGE SCALE GENOMIC DNA]</scope>
    <source>
        <strain evidence="4">ZL_2023a</strain>
    </source>
</reference>
<keyword evidence="2" id="KW-0472">Membrane</keyword>
<evidence type="ECO:0000256" key="2">
    <source>
        <dbReference type="SAM" id="Phobius"/>
    </source>
</evidence>
<evidence type="ECO:0000313" key="4">
    <source>
        <dbReference type="EMBL" id="KAK8728904.1"/>
    </source>
</evidence>
<dbReference type="AlphaFoldDB" id="A0AAW0WM39"/>
<dbReference type="InterPro" id="IPR013783">
    <property type="entry name" value="Ig-like_fold"/>
</dbReference>
<dbReference type="InterPro" id="IPR036116">
    <property type="entry name" value="FN3_sf"/>
</dbReference>
<evidence type="ECO:0000256" key="1">
    <source>
        <dbReference type="SAM" id="MobiDB-lite"/>
    </source>
</evidence>
<keyword evidence="2" id="KW-1133">Transmembrane helix</keyword>
<feature type="transmembrane region" description="Helical" evidence="2">
    <location>
        <begin position="140"/>
        <end position="161"/>
    </location>
</feature>
<dbReference type="PANTHER" id="PTHR23278">
    <property type="entry name" value="SIDESTEP PROTEIN"/>
    <property type="match status" value="1"/>
</dbReference>
<organism evidence="4 5">
    <name type="scientific">Cherax quadricarinatus</name>
    <name type="common">Australian red claw crayfish</name>
    <dbReference type="NCBI Taxonomy" id="27406"/>
    <lineage>
        <taxon>Eukaryota</taxon>
        <taxon>Metazoa</taxon>
        <taxon>Ecdysozoa</taxon>
        <taxon>Arthropoda</taxon>
        <taxon>Crustacea</taxon>
        <taxon>Multicrustacea</taxon>
        <taxon>Malacostraca</taxon>
        <taxon>Eumalacostraca</taxon>
        <taxon>Eucarida</taxon>
        <taxon>Decapoda</taxon>
        <taxon>Pleocyemata</taxon>
        <taxon>Astacidea</taxon>
        <taxon>Parastacoidea</taxon>
        <taxon>Parastacidae</taxon>
        <taxon>Cherax</taxon>
    </lineage>
</organism>
<proteinExistence type="predicted"/>
<evidence type="ECO:0000259" key="3">
    <source>
        <dbReference type="PROSITE" id="PS50853"/>
    </source>
</evidence>
<feature type="non-terminal residue" evidence="4">
    <location>
        <position position="205"/>
    </location>
</feature>
<dbReference type="CDD" id="cd00063">
    <property type="entry name" value="FN3"/>
    <property type="match status" value="1"/>
</dbReference>
<feature type="domain" description="Fibronectin type-III" evidence="3">
    <location>
        <begin position="29"/>
        <end position="122"/>
    </location>
</feature>
<dbReference type="InterPro" id="IPR003961">
    <property type="entry name" value="FN3_dom"/>
</dbReference>
<protein>
    <recommendedName>
        <fullName evidence="3">Fibronectin type-III domain-containing protein</fullName>
    </recommendedName>
</protein>
<sequence length="205" mass="21729">KKIIILCWAVNDLGTIHQPCTTTLIAAGVPERVESCEVVEQRVSSLRVSCIPGFDGGLEQHFIALVMEPLANRVVANVTSVSPEFSIGGLAPGLDYAVKVFSYNSRGWSPPYLLDGFSLKVAENRMDSGGGGPGKGASPLLALFIGVLAAFVLTLTVIIVATKLRCRARATAREEDDDGTGARSDDSEDDELRGATNRPGGNGRR</sequence>
<keyword evidence="2" id="KW-0812">Transmembrane</keyword>
<comment type="caution">
    <text evidence="4">The sequence shown here is derived from an EMBL/GenBank/DDBJ whole genome shotgun (WGS) entry which is preliminary data.</text>
</comment>
<feature type="non-terminal residue" evidence="4">
    <location>
        <position position="1"/>
    </location>
</feature>
<keyword evidence="5" id="KW-1185">Reference proteome</keyword>
<feature type="region of interest" description="Disordered" evidence="1">
    <location>
        <begin position="170"/>
        <end position="205"/>
    </location>
</feature>
<dbReference type="Gene3D" id="2.60.40.10">
    <property type="entry name" value="Immunoglobulins"/>
    <property type="match status" value="1"/>
</dbReference>
<gene>
    <name evidence="4" type="ORF">OTU49_008855</name>
</gene>
<dbReference type="PANTHER" id="PTHR23278:SF19">
    <property type="entry name" value="OBSCURIN"/>
    <property type="match status" value="1"/>
</dbReference>
<name>A0AAW0WM39_CHEQU</name>
<dbReference type="SUPFAM" id="SSF49265">
    <property type="entry name" value="Fibronectin type III"/>
    <property type="match status" value="1"/>
</dbReference>
<accession>A0AAW0WM39</accession>